<evidence type="ECO:0000313" key="2">
    <source>
        <dbReference type="EMBL" id="RUS16206.1"/>
    </source>
</evidence>
<feature type="compositionally biased region" description="Basic residues" evidence="1">
    <location>
        <begin position="72"/>
        <end position="97"/>
    </location>
</feature>
<keyword evidence="3" id="KW-1185">Reference proteome</keyword>
<evidence type="ECO:0000313" key="3">
    <source>
        <dbReference type="Proteomes" id="UP000274822"/>
    </source>
</evidence>
<feature type="compositionally biased region" description="Basic and acidic residues" evidence="1">
    <location>
        <begin position="113"/>
        <end position="128"/>
    </location>
</feature>
<dbReference type="AlphaFoldDB" id="A0A433PFC0"/>
<organism evidence="2 3">
    <name type="scientific">Jimgerdemannia flammicorona</name>
    <dbReference type="NCBI Taxonomy" id="994334"/>
    <lineage>
        <taxon>Eukaryota</taxon>
        <taxon>Fungi</taxon>
        <taxon>Fungi incertae sedis</taxon>
        <taxon>Mucoromycota</taxon>
        <taxon>Mucoromycotina</taxon>
        <taxon>Endogonomycetes</taxon>
        <taxon>Endogonales</taxon>
        <taxon>Endogonaceae</taxon>
        <taxon>Jimgerdemannia</taxon>
    </lineage>
</organism>
<feature type="region of interest" description="Disordered" evidence="1">
    <location>
        <begin position="72"/>
        <end position="128"/>
    </location>
</feature>
<reference evidence="2 3" key="1">
    <citation type="journal article" date="2018" name="New Phytol.">
        <title>Phylogenomics of Endogonaceae and evolution of mycorrhizas within Mucoromycota.</title>
        <authorList>
            <person name="Chang Y."/>
            <person name="Desiro A."/>
            <person name="Na H."/>
            <person name="Sandor L."/>
            <person name="Lipzen A."/>
            <person name="Clum A."/>
            <person name="Barry K."/>
            <person name="Grigoriev I.V."/>
            <person name="Martin F.M."/>
            <person name="Stajich J.E."/>
            <person name="Smith M.E."/>
            <person name="Bonito G."/>
            <person name="Spatafora J.W."/>
        </authorList>
    </citation>
    <scope>NUCLEOTIDE SEQUENCE [LARGE SCALE GENOMIC DNA]</scope>
    <source>
        <strain evidence="2 3">AD002</strain>
    </source>
</reference>
<evidence type="ECO:0000256" key="1">
    <source>
        <dbReference type="SAM" id="MobiDB-lite"/>
    </source>
</evidence>
<gene>
    <name evidence="2" type="ORF">BC938DRAFT_476662</name>
</gene>
<dbReference type="Proteomes" id="UP000274822">
    <property type="component" value="Unassembled WGS sequence"/>
</dbReference>
<name>A0A433PFC0_9FUNG</name>
<comment type="caution">
    <text evidence="2">The sequence shown here is derived from an EMBL/GenBank/DDBJ whole genome shotgun (WGS) entry which is preliminary data.</text>
</comment>
<protein>
    <submittedName>
        <fullName evidence="2">Uncharacterized protein</fullName>
    </submittedName>
</protein>
<sequence length="128" mass="15382">MENVPYHAHIRFHRCPRQHRPRGTVPSLCRTCWVHVRTPPYTGGVPIRQYGYGQRHLRRSWYSSLLQNHRCHQPHRRVHRRRRYPGGARRHHARRARDRYDRNRGTTDAGVARARDDRVREGEGEAVR</sequence>
<proteinExistence type="predicted"/>
<dbReference type="EMBL" id="RBNJ01024545">
    <property type="protein sequence ID" value="RUS16206.1"/>
    <property type="molecule type" value="Genomic_DNA"/>
</dbReference>
<accession>A0A433PFC0</accession>